<keyword evidence="3" id="KW-1185">Reference proteome</keyword>
<dbReference type="SUPFAM" id="SSF55729">
    <property type="entry name" value="Acyl-CoA N-acyltransferases (Nat)"/>
    <property type="match status" value="1"/>
</dbReference>
<organism evidence="2 3">
    <name type="scientific">Brachybacterium tyrofermentans</name>
    <dbReference type="NCBI Taxonomy" id="47848"/>
    <lineage>
        <taxon>Bacteria</taxon>
        <taxon>Bacillati</taxon>
        <taxon>Actinomycetota</taxon>
        <taxon>Actinomycetes</taxon>
        <taxon>Micrococcales</taxon>
        <taxon>Dermabacteraceae</taxon>
        <taxon>Brachybacterium</taxon>
    </lineage>
</organism>
<feature type="domain" description="N-acetyltransferase" evidence="1">
    <location>
        <begin position="129"/>
        <end position="270"/>
    </location>
</feature>
<dbReference type="EC" id="2.3.-.-" evidence="2"/>
<dbReference type="Proteomes" id="UP001595937">
    <property type="component" value="Unassembled WGS sequence"/>
</dbReference>
<reference evidence="3" key="1">
    <citation type="journal article" date="2019" name="Int. J. Syst. Evol. Microbiol.">
        <title>The Global Catalogue of Microorganisms (GCM) 10K type strain sequencing project: providing services to taxonomists for standard genome sequencing and annotation.</title>
        <authorList>
            <consortium name="The Broad Institute Genomics Platform"/>
            <consortium name="The Broad Institute Genome Sequencing Center for Infectious Disease"/>
            <person name="Wu L."/>
            <person name="Ma J."/>
        </authorList>
    </citation>
    <scope>NUCLEOTIDE SEQUENCE [LARGE SCALE GENOMIC DNA]</scope>
    <source>
        <strain evidence="3">CGMCC 1.16455</strain>
    </source>
</reference>
<keyword evidence="2" id="KW-0808">Transferase</keyword>
<keyword evidence="2" id="KW-0012">Acyltransferase</keyword>
<accession>A0ABW0FFR9</accession>
<name>A0ABW0FFR9_9MICO</name>
<dbReference type="GeneID" id="303297185"/>
<gene>
    <name evidence="2" type="ORF">ACFPK8_09955</name>
</gene>
<evidence type="ECO:0000313" key="2">
    <source>
        <dbReference type="EMBL" id="MFC5297833.1"/>
    </source>
</evidence>
<dbReference type="InterPro" id="IPR016181">
    <property type="entry name" value="Acyl_CoA_acyltransferase"/>
</dbReference>
<dbReference type="PROSITE" id="PS51186">
    <property type="entry name" value="GNAT"/>
    <property type="match status" value="1"/>
</dbReference>
<dbReference type="GO" id="GO:0016746">
    <property type="term" value="F:acyltransferase activity"/>
    <property type="evidence" value="ECO:0007669"/>
    <property type="project" value="UniProtKB-KW"/>
</dbReference>
<dbReference type="EMBL" id="JBHSLN010000023">
    <property type="protein sequence ID" value="MFC5297833.1"/>
    <property type="molecule type" value="Genomic_DNA"/>
</dbReference>
<evidence type="ECO:0000313" key="3">
    <source>
        <dbReference type="Proteomes" id="UP001595937"/>
    </source>
</evidence>
<proteinExistence type="predicted"/>
<sequence>MSADPRAAQLLAAYDEQLREEADVDGALDVTRHGPLWLVRLTGGRGFVTYRDLGGAGGEEVRRLVEAAVAHFVEDGSVREIEWKSRGHDDAPGLEDALAEHGFVAEETESIMIGPLEGLVGDGRMPEGVHVRRAVEEADVRAVSAMTDRAFGNEVDGSRADSLVALLARDDGSQQWVAEVDGRPVSAGRLIPVPGTEFVGIWGGATLPEFRHRGIYRALTAARARSALEAGYRYLHSDSTRFSRPILERSGLVAVSTTTPWVRREGSSGQ</sequence>
<comment type="caution">
    <text evidence="2">The sequence shown here is derived from an EMBL/GenBank/DDBJ whole genome shotgun (WGS) entry which is preliminary data.</text>
</comment>
<dbReference type="CDD" id="cd04301">
    <property type="entry name" value="NAT_SF"/>
    <property type="match status" value="1"/>
</dbReference>
<dbReference type="RefSeq" id="WP_343923741.1">
    <property type="nucleotide sequence ID" value="NZ_BAAAIR010000034.1"/>
</dbReference>
<evidence type="ECO:0000259" key="1">
    <source>
        <dbReference type="PROSITE" id="PS51186"/>
    </source>
</evidence>
<dbReference type="Gene3D" id="3.40.630.30">
    <property type="match status" value="1"/>
</dbReference>
<dbReference type="InterPro" id="IPR000182">
    <property type="entry name" value="GNAT_dom"/>
</dbReference>
<protein>
    <submittedName>
        <fullName evidence="2">GNAT family N-acetyltransferase</fullName>
        <ecNumber evidence="2">2.3.-.-</ecNumber>
    </submittedName>
</protein>
<dbReference type="Pfam" id="PF00583">
    <property type="entry name" value="Acetyltransf_1"/>
    <property type="match status" value="1"/>
</dbReference>